<comment type="subcellular location">
    <subcellularLocation>
        <location evidence="1">Nucleus</location>
    </subcellularLocation>
</comment>
<evidence type="ECO:0000256" key="2">
    <source>
        <dbReference type="ARBA" id="ARBA00023015"/>
    </source>
</evidence>
<dbReference type="PANTHER" id="PTHR31190:SF487">
    <property type="entry name" value="OS05G0361700 PROTEIN"/>
    <property type="match status" value="1"/>
</dbReference>
<dbReference type="PANTHER" id="PTHR31190">
    <property type="entry name" value="DNA-BINDING DOMAIN"/>
    <property type="match status" value="1"/>
</dbReference>
<organism evidence="8 9">
    <name type="scientific">Digitaria exilis</name>
    <dbReference type="NCBI Taxonomy" id="1010633"/>
    <lineage>
        <taxon>Eukaryota</taxon>
        <taxon>Viridiplantae</taxon>
        <taxon>Streptophyta</taxon>
        <taxon>Embryophyta</taxon>
        <taxon>Tracheophyta</taxon>
        <taxon>Spermatophyta</taxon>
        <taxon>Magnoliopsida</taxon>
        <taxon>Liliopsida</taxon>
        <taxon>Poales</taxon>
        <taxon>Poaceae</taxon>
        <taxon>PACMAD clade</taxon>
        <taxon>Panicoideae</taxon>
        <taxon>Panicodae</taxon>
        <taxon>Paniceae</taxon>
        <taxon>Anthephorinae</taxon>
        <taxon>Digitaria</taxon>
    </lineage>
</organism>
<dbReference type="Gene3D" id="3.30.730.10">
    <property type="entry name" value="AP2/ERF domain"/>
    <property type="match status" value="1"/>
</dbReference>
<dbReference type="AlphaFoldDB" id="A0A835FLR4"/>
<feature type="region of interest" description="Disordered" evidence="6">
    <location>
        <begin position="1"/>
        <end position="43"/>
    </location>
</feature>
<name>A0A835FLR4_9POAL</name>
<gene>
    <name evidence="8" type="ORF">HU200_008396</name>
</gene>
<dbReference type="OrthoDB" id="1931494at2759"/>
<evidence type="ECO:0000256" key="5">
    <source>
        <dbReference type="ARBA" id="ARBA00023242"/>
    </source>
</evidence>
<dbReference type="Proteomes" id="UP000636709">
    <property type="component" value="Unassembled WGS sequence"/>
</dbReference>
<evidence type="ECO:0000313" key="9">
    <source>
        <dbReference type="Proteomes" id="UP000636709"/>
    </source>
</evidence>
<dbReference type="PRINTS" id="PR00367">
    <property type="entry name" value="ETHRSPELEMNT"/>
</dbReference>
<evidence type="ECO:0000256" key="1">
    <source>
        <dbReference type="ARBA" id="ARBA00004123"/>
    </source>
</evidence>
<keyword evidence="5" id="KW-0539">Nucleus</keyword>
<feature type="compositionally biased region" description="Basic and acidic residues" evidence="6">
    <location>
        <begin position="1"/>
        <end position="23"/>
    </location>
</feature>
<dbReference type="EMBL" id="JACEFO010000544">
    <property type="protein sequence ID" value="KAF8765877.1"/>
    <property type="molecule type" value="Genomic_DNA"/>
</dbReference>
<evidence type="ECO:0000256" key="3">
    <source>
        <dbReference type="ARBA" id="ARBA00023125"/>
    </source>
</evidence>
<feature type="region of interest" description="Disordered" evidence="6">
    <location>
        <begin position="82"/>
        <end position="140"/>
    </location>
</feature>
<feature type="domain" description="AP2/ERF" evidence="7">
    <location>
        <begin position="239"/>
        <end position="296"/>
    </location>
</feature>
<keyword evidence="3" id="KW-0238">DNA-binding</keyword>
<dbReference type="GO" id="GO:0005634">
    <property type="term" value="C:nucleus"/>
    <property type="evidence" value="ECO:0007669"/>
    <property type="project" value="UniProtKB-SubCell"/>
</dbReference>
<evidence type="ECO:0000313" key="8">
    <source>
        <dbReference type="EMBL" id="KAF8765877.1"/>
    </source>
</evidence>
<feature type="compositionally biased region" description="Basic residues" evidence="6">
    <location>
        <begin position="131"/>
        <end position="140"/>
    </location>
</feature>
<dbReference type="FunFam" id="3.30.730.10:FF:000001">
    <property type="entry name" value="Ethylene-responsive transcription factor 2"/>
    <property type="match status" value="1"/>
</dbReference>
<evidence type="ECO:0000256" key="6">
    <source>
        <dbReference type="SAM" id="MobiDB-lite"/>
    </source>
</evidence>
<comment type="caution">
    <text evidence="8">The sequence shown here is derived from an EMBL/GenBank/DDBJ whole genome shotgun (WGS) entry which is preliminary data.</text>
</comment>
<dbReference type="SMART" id="SM00380">
    <property type="entry name" value="AP2"/>
    <property type="match status" value="1"/>
</dbReference>
<dbReference type="CDD" id="cd00018">
    <property type="entry name" value="AP2"/>
    <property type="match status" value="1"/>
</dbReference>
<evidence type="ECO:0000259" key="7">
    <source>
        <dbReference type="PROSITE" id="PS51032"/>
    </source>
</evidence>
<accession>A0A835FLR4</accession>
<dbReference type="InterPro" id="IPR016177">
    <property type="entry name" value="DNA-bd_dom_sf"/>
</dbReference>
<dbReference type="InterPro" id="IPR001471">
    <property type="entry name" value="AP2/ERF_dom"/>
</dbReference>
<dbReference type="GO" id="GO:0003677">
    <property type="term" value="F:DNA binding"/>
    <property type="evidence" value="ECO:0007669"/>
    <property type="project" value="UniProtKB-KW"/>
</dbReference>
<sequence length="448" mass="47874">MVRRGDTSSEDRRDAIPKEEKARTQTGRLAQSGGPAHRFSSGKTRIAHRENQILSLTLFNAPSVAAPLVVRASRVLPRSTRVAAKLSSDESLTALPRDARSGTHSSQQPEPPAEQARSRKNMEHSPPRPQNKTKPRSLHNTRILRRLAVGRPCPASIMCGGAILADLVPGGARRAASSSTGETIFSASVLSGTTAFRTLLFMYHQLACCLVVYLASKFFGSVWMRAAATRLPAPGRKTAYRGIRRRPWGRWAAEIRDPRKGARVWLGTYATPEDAARAYDVAAREIRGAKAKLNFPPAVGAGAGAPAAPAKKRRKVAVAAEESSASSTPAAVVAAPDGGGGGGAETLRDCMCGLEAFLGLEHHADAAAAEEGDDVEAAAWDDCADLEGSCASDAAAVAARRDDHRHRGLEQPHCPSVGHCMTATTQRDYVHDEYGSELLDPRLAWFMP</sequence>
<evidence type="ECO:0000256" key="4">
    <source>
        <dbReference type="ARBA" id="ARBA00023163"/>
    </source>
</evidence>
<dbReference type="GO" id="GO:0003700">
    <property type="term" value="F:DNA-binding transcription factor activity"/>
    <property type="evidence" value="ECO:0007669"/>
    <property type="project" value="InterPro"/>
</dbReference>
<dbReference type="InterPro" id="IPR044808">
    <property type="entry name" value="ERF_plant"/>
</dbReference>
<keyword evidence="4" id="KW-0804">Transcription</keyword>
<keyword evidence="2" id="KW-0805">Transcription regulation</keyword>
<dbReference type="PROSITE" id="PS51032">
    <property type="entry name" value="AP2_ERF"/>
    <property type="match status" value="1"/>
</dbReference>
<dbReference type="Pfam" id="PF00847">
    <property type="entry name" value="AP2"/>
    <property type="match status" value="1"/>
</dbReference>
<proteinExistence type="predicted"/>
<feature type="compositionally biased region" description="Basic and acidic residues" evidence="6">
    <location>
        <begin position="116"/>
        <end position="126"/>
    </location>
</feature>
<dbReference type="SUPFAM" id="SSF54171">
    <property type="entry name" value="DNA-binding domain"/>
    <property type="match status" value="1"/>
</dbReference>
<dbReference type="GO" id="GO:0009873">
    <property type="term" value="P:ethylene-activated signaling pathway"/>
    <property type="evidence" value="ECO:0007669"/>
    <property type="project" value="InterPro"/>
</dbReference>
<reference evidence="8" key="1">
    <citation type="submission" date="2020-07" db="EMBL/GenBank/DDBJ databases">
        <title>Genome sequence and genetic diversity analysis of an under-domesticated orphan crop, white fonio (Digitaria exilis).</title>
        <authorList>
            <person name="Bennetzen J.L."/>
            <person name="Chen S."/>
            <person name="Ma X."/>
            <person name="Wang X."/>
            <person name="Yssel A.E.J."/>
            <person name="Chaluvadi S.R."/>
            <person name="Johnson M."/>
            <person name="Gangashetty P."/>
            <person name="Hamidou F."/>
            <person name="Sanogo M.D."/>
            <person name="Zwaenepoel A."/>
            <person name="Wallace J."/>
            <person name="Van De Peer Y."/>
            <person name="Van Deynze A."/>
        </authorList>
    </citation>
    <scope>NUCLEOTIDE SEQUENCE</scope>
    <source>
        <tissue evidence="8">Leaves</tissue>
    </source>
</reference>
<keyword evidence="9" id="KW-1185">Reference proteome</keyword>
<dbReference type="InterPro" id="IPR036955">
    <property type="entry name" value="AP2/ERF_dom_sf"/>
</dbReference>
<protein>
    <recommendedName>
        <fullName evidence="7">AP2/ERF domain-containing protein</fullName>
    </recommendedName>
</protein>